<name>A0A0G1NKQ0_9BACT</name>
<dbReference type="NCBIfam" id="TIGR02384">
    <property type="entry name" value="RelB_DinJ"/>
    <property type="match status" value="1"/>
</dbReference>
<dbReference type="InterPro" id="IPR007337">
    <property type="entry name" value="RelB/DinJ"/>
</dbReference>
<proteinExistence type="predicted"/>
<reference evidence="1 2" key="1">
    <citation type="journal article" date="2015" name="Nature">
        <title>rRNA introns, odd ribosomes, and small enigmatic genomes across a large radiation of phyla.</title>
        <authorList>
            <person name="Brown C.T."/>
            <person name="Hug L.A."/>
            <person name="Thomas B.C."/>
            <person name="Sharon I."/>
            <person name="Castelle C.J."/>
            <person name="Singh A."/>
            <person name="Wilkins M.J."/>
            <person name="Williams K.H."/>
            <person name="Banfield J.F."/>
        </authorList>
    </citation>
    <scope>NUCLEOTIDE SEQUENCE [LARGE SCALE GENOMIC DNA]</scope>
</reference>
<dbReference type="EMBL" id="LCLS01000022">
    <property type="protein sequence ID" value="KKU21046.1"/>
    <property type="molecule type" value="Genomic_DNA"/>
</dbReference>
<dbReference type="Proteomes" id="UP000034107">
    <property type="component" value="Unassembled WGS sequence"/>
</dbReference>
<gene>
    <name evidence="1" type="ORF">UX31_C0022G0003</name>
</gene>
<organism evidence="1 2">
    <name type="scientific">Candidatus Nomurabacteria bacterium GW2011_GWA1_46_11</name>
    <dbReference type="NCBI Taxonomy" id="1618732"/>
    <lineage>
        <taxon>Bacteria</taxon>
        <taxon>Candidatus Nomuraibacteriota</taxon>
    </lineage>
</organism>
<dbReference type="GO" id="GO:0006355">
    <property type="term" value="P:regulation of DNA-templated transcription"/>
    <property type="evidence" value="ECO:0007669"/>
    <property type="project" value="InterPro"/>
</dbReference>
<evidence type="ECO:0000313" key="1">
    <source>
        <dbReference type="EMBL" id="KKU21046.1"/>
    </source>
</evidence>
<sequence length="90" mass="10029">MKTVINIKADKNIKEEAVKTAKQIGLPLSTVINAFLKQFIAQQTVTFAVPLKPTKWLQGILLEADKDFREGKNIAGPFHSAEEMMKSLES</sequence>
<evidence type="ECO:0000313" key="2">
    <source>
        <dbReference type="Proteomes" id="UP000034107"/>
    </source>
</evidence>
<dbReference type="InterPro" id="IPR013321">
    <property type="entry name" value="Arc_rbn_hlx_hlx"/>
</dbReference>
<accession>A0A0G1NKQ0</accession>
<protein>
    <submittedName>
        <fullName evidence="1">DNA-damage-inducibile protein</fullName>
    </submittedName>
</protein>
<comment type="caution">
    <text evidence="1">The sequence shown here is derived from an EMBL/GenBank/DDBJ whole genome shotgun (WGS) entry which is preliminary data.</text>
</comment>
<dbReference type="Gene3D" id="1.10.1220.10">
    <property type="entry name" value="Met repressor-like"/>
    <property type="match status" value="1"/>
</dbReference>
<dbReference type="AlphaFoldDB" id="A0A0G1NKQ0"/>